<feature type="non-terminal residue" evidence="2">
    <location>
        <position position="1"/>
    </location>
</feature>
<dbReference type="SUPFAM" id="SSF53756">
    <property type="entry name" value="UDP-Glycosyltransferase/glycogen phosphorylase"/>
    <property type="match status" value="1"/>
</dbReference>
<protein>
    <submittedName>
        <fullName evidence="2">Glycosyltransferase</fullName>
    </submittedName>
</protein>
<dbReference type="Pfam" id="PF00534">
    <property type="entry name" value="Glycos_transf_1"/>
    <property type="match status" value="1"/>
</dbReference>
<dbReference type="AlphaFoldDB" id="A0A6C9QHS6"/>
<name>A0A6C9QHS6_ECOLX</name>
<evidence type="ECO:0000313" key="2">
    <source>
        <dbReference type="EMBL" id="MSL41139.1"/>
    </source>
</evidence>
<accession>A0A6C9QHS6</accession>
<organism evidence="2">
    <name type="scientific">Escherichia coli</name>
    <dbReference type="NCBI Taxonomy" id="562"/>
    <lineage>
        <taxon>Bacteria</taxon>
        <taxon>Pseudomonadati</taxon>
        <taxon>Pseudomonadota</taxon>
        <taxon>Gammaproteobacteria</taxon>
        <taxon>Enterobacterales</taxon>
        <taxon>Enterobacteriaceae</taxon>
        <taxon>Escherichia</taxon>
    </lineage>
</organism>
<keyword evidence="2" id="KW-0808">Transferase</keyword>
<comment type="caution">
    <text evidence="2">The sequence shown here is derived from an EMBL/GenBank/DDBJ whole genome shotgun (WGS) entry which is preliminary data.</text>
</comment>
<gene>
    <name evidence="2" type="ORF">GKE65_23835</name>
</gene>
<reference evidence="2" key="1">
    <citation type="journal article" date="2019" name="Nat. Med.">
        <title>A library of human gut bacterial isolates paired with longitudinal multiomics data enables mechanistic microbiome research.</title>
        <authorList>
            <person name="Poyet M."/>
            <person name="Groussin M."/>
            <person name="Gibbons S.M."/>
            <person name="Avila-Pacheco J."/>
            <person name="Jiang X."/>
            <person name="Kearney S.M."/>
            <person name="Perrotta A.R."/>
            <person name="Berdy B."/>
            <person name="Zhao S."/>
            <person name="Lieberman T.D."/>
            <person name="Swanson P.K."/>
            <person name="Smith M."/>
            <person name="Roesemann S."/>
            <person name="Alexander J.E."/>
            <person name="Rich S.A."/>
            <person name="Livny J."/>
            <person name="Vlamakis H."/>
            <person name="Clish C."/>
            <person name="Bullock K."/>
            <person name="Deik A."/>
            <person name="Scott J."/>
            <person name="Pierce K.A."/>
            <person name="Xavier R.J."/>
            <person name="Alm E.J."/>
        </authorList>
    </citation>
    <scope>NUCLEOTIDE SEQUENCE</scope>
    <source>
        <strain evidence="2">BIOML-A446</strain>
    </source>
</reference>
<dbReference type="EMBL" id="WKRU01000379">
    <property type="protein sequence ID" value="MSL41139.1"/>
    <property type="molecule type" value="Genomic_DNA"/>
</dbReference>
<dbReference type="InterPro" id="IPR001296">
    <property type="entry name" value="Glyco_trans_1"/>
</dbReference>
<dbReference type="GO" id="GO:0016757">
    <property type="term" value="F:glycosyltransferase activity"/>
    <property type="evidence" value="ECO:0007669"/>
    <property type="project" value="InterPro"/>
</dbReference>
<proteinExistence type="predicted"/>
<evidence type="ECO:0000259" key="1">
    <source>
        <dbReference type="Pfam" id="PF00534"/>
    </source>
</evidence>
<sequence>DALPNQLGLPDNKKIILYSGNIGEKQGLENVIEAADRLRDEPLIFAIVGQGGGKARLEKMAQQRGLRNMQFFPLQSYDALPALLKMGDCHLVVQKRGAADAVLPSKLTNILAVGGNAVITAEAHTELGQLCETFPGIAVCVEPESVEALVAGIRQALLLPKYNTVAREYAERTLDKENVLRQFINDIRG</sequence>
<feature type="domain" description="Glycosyl transferase family 1" evidence="1">
    <location>
        <begin position="3"/>
        <end position="172"/>
    </location>
</feature>
<dbReference type="Gene3D" id="3.40.50.2000">
    <property type="entry name" value="Glycogen Phosphorylase B"/>
    <property type="match status" value="1"/>
</dbReference>